<keyword evidence="1" id="KW-0472">Membrane</keyword>
<sequence length="65" mass="7336">MGTQDYAVLFTVLVWASGLPGLIVTEVANTGRMVGYHAWNEVMVEGGWVWLYLGKSSCDFKFTWF</sequence>
<feature type="domain" description="Transglutaminase-like" evidence="2">
    <location>
        <begin position="4"/>
        <end position="50"/>
    </location>
</feature>
<dbReference type="AlphaFoldDB" id="A0A0W8E3Y1"/>
<name>A0A0W8E3Y1_9ZZZZ</name>
<reference evidence="3" key="1">
    <citation type="journal article" date="2015" name="Proc. Natl. Acad. Sci. U.S.A.">
        <title>Networks of energetic and metabolic interactions define dynamics in microbial communities.</title>
        <authorList>
            <person name="Embree M."/>
            <person name="Liu J.K."/>
            <person name="Al-Bassam M.M."/>
            <person name="Zengler K."/>
        </authorList>
    </citation>
    <scope>NUCLEOTIDE SEQUENCE</scope>
</reference>
<dbReference type="InterPro" id="IPR002931">
    <property type="entry name" value="Transglutaminase-like"/>
</dbReference>
<protein>
    <recommendedName>
        <fullName evidence="2">Transglutaminase-like domain-containing protein</fullName>
    </recommendedName>
</protein>
<dbReference type="EMBL" id="LNQE01001884">
    <property type="protein sequence ID" value="KUG03339.1"/>
    <property type="molecule type" value="Genomic_DNA"/>
</dbReference>
<dbReference type="InterPro" id="IPR038765">
    <property type="entry name" value="Papain-like_cys_pep_sf"/>
</dbReference>
<gene>
    <name evidence="3" type="ORF">ASZ90_019261</name>
</gene>
<keyword evidence="1" id="KW-1133">Transmembrane helix</keyword>
<accession>A0A0W8E3Y1</accession>
<organism evidence="3">
    <name type="scientific">hydrocarbon metagenome</name>
    <dbReference type="NCBI Taxonomy" id="938273"/>
    <lineage>
        <taxon>unclassified sequences</taxon>
        <taxon>metagenomes</taxon>
        <taxon>ecological metagenomes</taxon>
    </lineage>
</organism>
<evidence type="ECO:0000313" key="3">
    <source>
        <dbReference type="EMBL" id="KUG03339.1"/>
    </source>
</evidence>
<evidence type="ECO:0000256" key="1">
    <source>
        <dbReference type="SAM" id="Phobius"/>
    </source>
</evidence>
<keyword evidence="1" id="KW-0812">Transmembrane</keyword>
<comment type="caution">
    <text evidence="3">The sequence shown here is derived from an EMBL/GenBank/DDBJ whole genome shotgun (WGS) entry which is preliminary data.</text>
</comment>
<feature type="transmembrane region" description="Helical" evidence="1">
    <location>
        <begin position="6"/>
        <end position="24"/>
    </location>
</feature>
<dbReference type="Gene3D" id="3.10.620.30">
    <property type="match status" value="1"/>
</dbReference>
<dbReference type="SUPFAM" id="SSF54001">
    <property type="entry name" value="Cysteine proteinases"/>
    <property type="match status" value="1"/>
</dbReference>
<proteinExistence type="predicted"/>
<evidence type="ECO:0000259" key="2">
    <source>
        <dbReference type="Pfam" id="PF01841"/>
    </source>
</evidence>
<dbReference type="Pfam" id="PF01841">
    <property type="entry name" value="Transglut_core"/>
    <property type="match status" value="1"/>
</dbReference>